<accession>A0A4R3MBJ4</accession>
<evidence type="ECO:0000313" key="3">
    <source>
        <dbReference type="Proteomes" id="UP000295525"/>
    </source>
</evidence>
<feature type="transmembrane region" description="Helical" evidence="1">
    <location>
        <begin position="116"/>
        <end position="136"/>
    </location>
</feature>
<evidence type="ECO:0000256" key="1">
    <source>
        <dbReference type="SAM" id="Phobius"/>
    </source>
</evidence>
<dbReference type="AlphaFoldDB" id="A0A4R3MBJ4"/>
<dbReference type="Proteomes" id="UP000295525">
    <property type="component" value="Unassembled WGS sequence"/>
</dbReference>
<keyword evidence="3" id="KW-1185">Reference proteome</keyword>
<protein>
    <recommendedName>
        <fullName evidence="4">Cytochrome c/quinol oxidase subunit I</fullName>
    </recommendedName>
</protein>
<feature type="transmembrane region" description="Helical" evidence="1">
    <location>
        <begin position="54"/>
        <end position="75"/>
    </location>
</feature>
<organism evidence="2 3">
    <name type="scientific">Paralcaligenes ureilyticus</name>
    <dbReference type="NCBI Taxonomy" id="627131"/>
    <lineage>
        <taxon>Bacteria</taxon>
        <taxon>Pseudomonadati</taxon>
        <taxon>Pseudomonadota</taxon>
        <taxon>Betaproteobacteria</taxon>
        <taxon>Burkholderiales</taxon>
        <taxon>Alcaligenaceae</taxon>
        <taxon>Paralcaligenes</taxon>
    </lineage>
</organism>
<feature type="transmembrane region" description="Helical" evidence="1">
    <location>
        <begin position="148"/>
        <end position="170"/>
    </location>
</feature>
<name>A0A4R3MBJ4_9BURK</name>
<keyword evidence="1" id="KW-0472">Membrane</keyword>
<comment type="caution">
    <text evidence="2">The sequence shown here is derived from an EMBL/GenBank/DDBJ whole genome shotgun (WGS) entry which is preliminary data.</text>
</comment>
<dbReference type="EMBL" id="SMAJ01000002">
    <property type="protein sequence ID" value="TCT10123.1"/>
    <property type="molecule type" value="Genomic_DNA"/>
</dbReference>
<reference evidence="2 3" key="1">
    <citation type="submission" date="2019-03" db="EMBL/GenBank/DDBJ databases">
        <title>Genomic Encyclopedia of Type Strains, Phase IV (KMG-IV): sequencing the most valuable type-strain genomes for metagenomic binning, comparative biology and taxonomic classification.</title>
        <authorList>
            <person name="Goeker M."/>
        </authorList>
    </citation>
    <scope>NUCLEOTIDE SEQUENCE [LARGE SCALE GENOMIC DNA]</scope>
    <source>
        <strain evidence="2 3">DSM 24591</strain>
    </source>
</reference>
<evidence type="ECO:0008006" key="4">
    <source>
        <dbReference type="Google" id="ProtNLM"/>
    </source>
</evidence>
<dbReference type="OrthoDB" id="115562at2"/>
<proteinExistence type="predicted"/>
<keyword evidence="1" id="KW-0812">Transmembrane</keyword>
<sequence length="188" mass="20695">MEISVRDLWTVFHGMGFGALFMLAFTGAIAELFRMSAPGSAAIPSHRDQMLLRFYLIGMVVLAWLAVFSGAYIVYPWYRAIAPAGTVDLTGYPQRLLLSSPTTSGWHNFGMEWKEHVSWIAPIAMTMVAYVFGKYGRSLAKHRDLRKAALIFTLAAFLTTGVAGGFGAFLNKYAPIRGGATIHLMHGE</sequence>
<dbReference type="RefSeq" id="WP_132579745.1">
    <property type="nucleotide sequence ID" value="NZ_SMAJ01000002.1"/>
</dbReference>
<gene>
    <name evidence="2" type="ORF">EDC26_10279</name>
</gene>
<keyword evidence="1" id="KW-1133">Transmembrane helix</keyword>
<evidence type="ECO:0000313" key="2">
    <source>
        <dbReference type="EMBL" id="TCT10123.1"/>
    </source>
</evidence>
<feature type="transmembrane region" description="Helical" evidence="1">
    <location>
        <begin position="12"/>
        <end position="33"/>
    </location>
</feature>